<dbReference type="SUPFAM" id="SSF56784">
    <property type="entry name" value="HAD-like"/>
    <property type="match status" value="1"/>
</dbReference>
<reference evidence="1" key="1">
    <citation type="submission" date="2022-01" db="EMBL/GenBank/DDBJ databases">
        <authorList>
            <person name="King R."/>
        </authorList>
    </citation>
    <scope>NUCLEOTIDE SEQUENCE</scope>
</reference>
<dbReference type="SFLD" id="SFLDG01129">
    <property type="entry name" value="C1.5:_HAD__Beta-PGM__Phosphata"/>
    <property type="match status" value="1"/>
</dbReference>
<evidence type="ECO:0000313" key="1">
    <source>
        <dbReference type="EMBL" id="CAH1391002.1"/>
    </source>
</evidence>
<dbReference type="Proteomes" id="UP001152798">
    <property type="component" value="Chromosome 1"/>
</dbReference>
<dbReference type="CDD" id="cd07501">
    <property type="entry name" value="HAD_MDP-1_like"/>
    <property type="match status" value="1"/>
</dbReference>
<dbReference type="InterPro" id="IPR023214">
    <property type="entry name" value="HAD_sf"/>
</dbReference>
<dbReference type="PANTHER" id="PTHR17901">
    <property type="entry name" value="MAGNESIUM-DEPENDENT PHOSPHATASE 1 MDP1"/>
    <property type="match status" value="1"/>
</dbReference>
<evidence type="ECO:0000313" key="2">
    <source>
        <dbReference type="Proteomes" id="UP001152798"/>
    </source>
</evidence>
<gene>
    <name evidence="1" type="ORF">NEZAVI_LOCUS2102</name>
</gene>
<keyword evidence="2" id="KW-1185">Reference proteome</keyword>
<accession>A0A9P0E9I4</accession>
<dbReference type="InterPro" id="IPR010036">
    <property type="entry name" value="MDP_1_eu_arc"/>
</dbReference>
<dbReference type="NCBIfam" id="TIGR01685">
    <property type="entry name" value="MDP-1"/>
    <property type="match status" value="1"/>
</dbReference>
<dbReference type="NCBIfam" id="TIGR01681">
    <property type="entry name" value="HAD-SF-IIIC"/>
    <property type="match status" value="1"/>
</dbReference>
<dbReference type="SFLD" id="SFLDS00003">
    <property type="entry name" value="Haloacid_Dehalogenase"/>
    <property type="match status" value="1"/>
</dbReference>
<dbReference type="SFLD" id="SFLDG01131">
    <property type="entry name" value="C1.5.2:_MDP_Like"/>
    <property type="match status" value="1"/>
</dbReference>
<dbReference type="OrthoDB" id="2865258at2759"/>
<dbReference type="Pfam" id="PF12689">
    <property type="entry name" value="Acid_PPase"/>
    <property type="match status" value="1"/>
</dbReference>
<proteinExistence type="predicted"/>
<dbReference type="InterPro" id="IPR035679">
    <property type="entry name" value="MDP-1_euk"/>
</dbReference>
<dbReference type="AlphaFoldDB" id="A0A9P0E9I4"/>
<sequence length="163" mass="19244">MTSKILPKLVVFDLDYTLWPFWIDTHVTPPFRKDKNIIVDLHGSKVDTYKESTLVLQKLGELKCDMAVASRTSEIDGANQLIKLLDWESFFKYKEIYPGCKVSHFKQFHKLSNIRYEDMLFFDDERRNIMDLRKLNVTCILVEDGMTLKLLHEGLKQYAEKHK</sequence>
<dbReference type="InterPro" id="IPR010033">
    <property type="entry name" value="HAD_SF_ppase_IIIC"/>
</dbReference>
<name>A0A9P0E9I4_NEZVI</name>
<dbReference type="GO" id="GO:0003993">
    <property type="term" value="F:acid phosphatase activity"/>
    <property type="evidence" value="ECO:0007669"/>
    <property type="project" value="TreeGrafter"/>
</dbReference>
<protein>
    <recommendedName>
        <fullName evidence="3">Magnesium-dependent phosphatase 1</fullName>
    </recommendedName>
</protein>
<dbReference type="EMBL" id="OV725077">
    <property type="protein sequence ID" value="CAH1391002.1"/>
    <property type="molecule type" value="Genomic_DNA"/>
</dbReference>
<dbReference type="Gene3D" id="3.40.50.1000">
    <property type="entry name" value="HAD superfamily/HAD-like"/>
    <property type="match status" value="1"/>
</dbReference>
<dbReference type="InterPro" id="IPR036412">
    <property type="entry name" value="HAD-like_sf"/>
</dbReference>
<organism evidence="1 2">
    <name type="scientific">Nezara viridula</name>
    <name type="common">Southern green stink bug</name>
    <name type="synonym">Cimex viridulus</name>
    <dbReference type="NCBI Taxonomy" id="85310"/>
    <lineage>
        <taxon>Eukaryota</taxon>
        <taxon>Metazoa</taxon>
        <taxon>Ecdysozoa</taxon>
        <taxon>Arthropoda</taxon>
        <taxon>Hexapoda</taxon>
        <taxon>Insecta</taxon>
        <taxon>Pterygota</taxon>
        <taxon>Neoptera</taxon>
        <taxon>Paraneoptera</taxon>
        <taxon>Hemiptera</taxon>
        <taxon>Heteroptera</taxon>
        <taxon>Panheteroptera</taxon>
        <taxon>Pentatomomorpha</taxon>
        <taxon>Pentatomoidea</taxon>
        <taxon>Pentatomidae</taxon>
        <taxon>Pentatominae</taxon>
        <taxon>Nezara</taxon>
    </lineage>
</organism>
<dbReference type="PANTHER" id="PTHR17901:SF14">
    <property type="entry name" value="MAGNESIUM-DEPENDENT PHOSPHATASE 1"/>
    <property type="match status" value="1"/>
</dbReference>
<evidence type="ECO:0008006" key="3">
    <source>
        <dbReference type="Google" id="ProtNLM"/>
    </source>
</evidence>